<gene>
    <name evidence="1" type="ORF">EV420DRAFT_20761</name>
</gene>
<organism evidence="1 2">
    <name type="scientific">Armillaria tabescens</name>
    <name type="common">Ringless honey mushroom</name>
    <name type="synonym">Agaricus tabescens</name>
    <dbReference type="NCBI Taxonomy" id="1929756"/>
    <lineage>
        <taxon>Eukaryota</taxon>
        <taxon>Fungi</taxon>
        <taxon>Dikarya</taxon>
        <taxon>Basidiomycota</taxon>
        <taxon>Agaricomycotina</taxon>
        <taxon>Agaricomycetes</taxon>
        <taxon>Agaricomycetidae</taxon>
        <taxon>Agaricales</taxon>
        <taxon>Marasmiineae</taxon>
        <taxon>Physalacriaceae</taxon>
        <taxon>Desarmillaria</taxon>
    </lineage>
</organism>
<dbReference type="SUPFAM" id="SSF52058">
    <property type="entry name" value="L domain-like"/>
    <property type="match status" value="1"/>
</dbReference>
<dbReference type="InterPro" id="IPR032675">
    <property type="entry name" value="LRR_dom_sf"/>
</dbReference>
<comment type="caution">
    <text evidence="1">The sequence shown here is derived from an EMBL/GenBank/DDBJ whole genome shotgun (WGS) entry which is preliminary data.</text>
</comment>
<dbReference type="AlphaFoldDB" id="A0AA39NPF2"/>
<proteinExistence type="predicted"/>
<dbReference type="EMBL" id="JAUEPS010000001">
    <property type="protein sequence ID" value="KAK0469280.1"/>
    <property type="molecule type" value="Genomic_DNA"/>
</dbReference>
<accession>A0AA39NPF2</accession>
<keyword evidence="2" id="KW-1185">Reference proteome</keyword>
<evidence type="ECO:0008006" key="3">
    <source>
        <dbReference type="Google" id="ProtNLM"/>
    </source>
</evidence>
<name>A0AA39NPF2_ARMTA</name>
<protein>
    <recommendedName>
        <fullName evidence="3">F-box domain-containing protein</fullName>
    </recommendedName>
</protein>
<dbReference type="Gene3D" id="3.80.10.10">
    <property type="entry name" value="Ribonuclease Inhibitor"/>
    <property type="match status" value="1"/>
</dbReference>
<evidence type="ECO:0000313" key="2">
    <source>
        <dbReference type="Proteomes" id="UP001175211"/>
    </source>
</evidence>
<dbReference type="RefSeq" id="XP_060339073.1">
    <property type="nucleotide sequence ID" value="XM_060481203.1"/>
</dbReference>
<dbReference type="GeneID" id="85364751"/>
<evidence type="ECO:0000313" key="1">
    <source>
        <dbReference type="EMBL" id="KAK0469280.1"/>
    </source>
</evidence>
<dbReference type="Proteomes" id="UP001175211">
    <property type="component" value="Unassembled WGS sequence"/>
</dbReference>
<sequence>MMISCLIQYDAIPSGRHCLICPSRSLCPHHPAFYDEPEVPLAISRAPYDLNACNAEIDRVQNILHSLVLHKARLQRNRNDTHAIVGTVPTEILTLIFREACLPQDPDVGTLEVLSLTAMDISSVCHRWRTIALDIPDLWATISIKLPTTPPPRTAAFEAALHLYLERSRFAPLSIYLCSSADPLHRIDMSYENKFILPLCRESHRWRHLHVSFMCKRFFELFLQTVHRSCSDLRQLDVLSITDTSDDPSSYSPKGFTSLCGVTTLELRGNIIHIEGSPFAKTRSLSVQATGSRSNAQILASTIASAAGLKSLTVLSNIHNLYSGDIPAVTSQLTTLTLHLSNADYTSFGTLLAPLILSSLSKLTLIHAGRHPASAIPLLFTHLATFCSKHRITDLTLIQVPILAPDLVLLFEEMTTPLTALYIHETPAVRTITPVLLRGIMDTLPVLAHLGLIWSDNSEIDESAVMGLIEMRAGIAGGLESATVGRGEAHHNLGRRTRERLSLLRNEGLKVYESVLD</sequence>
<reference evidence="1" key="1">
    <citation type="submission" date="2023-06" db="EMBL/GenBank/DDBJ databases">
        <authorList>
            <consortium name="Lawrence Berkeley National Laboratory"/>
            <person name="Ahrendt S."/>
            <person name="Sahu N."/>
            <person name="Indic B."/>
            <person name="Wong-Bajracharya J."/>
            <person name="Merenyi Z."/>
            <person name="Ke H.-M."/>
            <person name="Monk M."/>
            <person name="Kocsube S."/>
            <person name="Drula E."/>
            <person name="Lipzen A."/>
            <person name="Balint B."/>
            <person name="Henrissat B."/>
            <person name="Andreopoulos B."/>
            <person name="Martin F.M."/>
            <person name="Harder C.B."/>
            <person name="Rigling D."/>
            <person name="Ford K.L."/>
            <person name="Foster G.D."/>
            <person name="Pangilinan J."/>
            <person name="Papanicolaou A."/>
            <person name="Barry K."/>
            <person name="LaButti K."/>
            <person name="Viragh M."/>
            <person name="Koriabine M."/>
            <person name="Yan M."/>
            <person name="Riley R."/>
            <person name="Champramary S."/>
            <person name="Plett K.L."/>
            <person name="Tsai I.J."/>
            <person name="Slot J."/>
            <person name="Sipos G."/>
            <person name="Plett J."/>
            <person name="Nagy L.G."/>
            <person name="Grigoriev I.V."/>
        </authorList>
    </citation>
    <scope>NUCLEOTIDE SEQUENCE</scope>
    <source>
        <strain evidence="1">CCBAS 213</strain>
    </source>
</reference>